<dbReference type="Pfam" id="PF00581">
    <property type="entry name" value="Rhodanese"/>
    <property type="match status" value="1"/>
</dbReference>
<dbReference type="RefSeq" id="WP_142604759.1">
    <property type="nucleotide sequence ID" value="NZ_FXSZ01000016.1"/>
</dbReference>
<evidence type="ECO:0000259" key="1">
    <source>
        <dbReference type="PROSITE" id="PS50206"/>
    </source>
</evidence>
<proteinExistence type="predicted"/>
<feature type="domain" description="Rhodanese" evidence="1">
    <location>
        <begin position="15"/>
        <end position="99"/>
    </location>
</feature>
<dbReference type="SMART" id="SM00450">
    <property type="entry name" value="RHOD"/>
    <property type="match status" value="1"/>
</dbReference>
<organism evidence="2 3">
    <name type="scientific">Solitalea koreensis</name>
    <dbReference type="NCBI Taxonomy" id="543615"/>
    <lineage>
        <taxon>Bacteria</taxon>
        <taxon>Pseudomonadati</taxon>
        <taxon>Bacteroidota</taxon>
        <taxon>Sphingobacteriia</taxon>
        <taxon>Sphingobacteriales</taxon>
        <taxon>Sphingobacteriaceae</taxon>
        <taxon>Solitalea</taxon>
    </lineage>
</organism>
<gene>
    <name evidence="2" type="ORF">SAMN06265350_1166</name>
</gene>
<dbReference type="PANTHER" id="PTHR43031:SF1">
    <property type="entry name" value="PYRIDINE NUCLEOTIDE-DISULPHIDE OXIDOREDUCTASE"/>
    <property type="match status" value="1"/>
</dbReference>
<dbReference type="InterPro" id="IPR036873">
    <property type="entry name" value="Rhodanese-like_dom_sf"/>
</dbReference>
<keyword evidence="3" id="KW-1185">Reference proteome</keyword>
<protein>
    <submittedName>
        <fullName evidence="2">Rhodanese-related sulfurtransferase</fullName>
    </submittedName>
</protein>
<keyword evidence="2" id="KW-0808">Transferase</keyword>
<dbReference type="InterPro" id="IPR001763">
    <property type="entry name" value="Rhodanese-like_dom"/>
</dbReference>
<dbReference type="GO" id="GO:0016740">
    <property type="term" value="F:transferase activity"/>
    <property type="evidence" value="ECO:0007669"/>
    <property type="project" value="UniProtKB-KW"/>
</dbReference>
<evidence type="ECO:0000313" key="2">
    <source>
        <dbReference type="EMBL" id="SMO84084.1"/>
    </source>
</evidence>
<reference evidence="2 3" key="1">
    <citation type="submission" date="2017-05" db="EMBL/GenBank/DDBJ databases">
        <authorList>
            <person name="Varghese N."/>
            <person name="Submissions S."/>
        </authorList>
    </citation>
    <scope>NUCLEOTIDE SEQUENCE [LARGE SCALE GENOMIC DNA]</scope>
    <source>
        <strain evidence="2 3">DSM 21342</strain>
    </source>
</reference>
<dbReference type="AlphaFoldDB" id="A0A521EJK6"/>
<dbReference type="Proteomes" id="UP000315971">
    <property type="component" value="Unassembled WGS sequence"/>
</dbReference>
<name>A0A521EJK6_9SPHI</name>
<dbReference type="EMBL" id="FXSZ01000016">
    <property type="protein sequence ID" value="SMO84084.1"/>
    <property type="molecule type" value="Genomic_DNA"/>
</dbReference>
<dbReference type="OrthoDB" id="9808735at2"/>
<accession>A0A521EJK6</accession>
<dbReference type="InterPro" id="IPR050229">
    <property type="entry name" value="GlpE_sulfurtransferase"/>
</dbReference>
<dbReference type="PANTHER" id="PTHR43031">
    <property type="entry name" value="FAD-DEPENDENT OXIDOREDUCTASE"/>
    <property type="match status" value="1"/>
</dbReference>
<dbReference type="PROSITE" id="PS50206">
    <property type="entry name" value="RHODANESE_3"/>
    <property type="match status" value="1"/>
</dbReference>
<dbReference type="SUPFAM" id="SSF52821">
    <property type="entry name" value="Rhodanese/Cell cycle control phosphatase"/>
    <property type="match status" value="1"/>
</dbReference>
<sequence>MESISAIELKQRISNNDSLIMIDVRDNIEFHSFNIGGIHVPLGKLENYIEDCDLDKQDEIVVICQRGLRSKTAAVILLNKGFMNVRNLSGGLLALRKASMN</sequence>
<dbReference type="CDD" id="cd00158">
    <property type="entry name" value="RHOD"/>
    <property type="match status" value="1"/>
</dbReference>
<dbReference type="Gene3D" id="3.40.250.10">
    <property type="entry name" value="Rhodanese-like domain"/>
    <property type="match status" value="1"/>
</dbReference>
<evidence type="ECO:0000313" key="3">
    <source>
        <dbReference type="Proteomes" id="UP000315971"/>
    </source>
</evidence>